<keyword evidence="8 11" id="KW-0812">Transmembrane</keyword>
<dbReference type="OrthoDB" id="9782418at2"/>
<reference evidence="14 15" key="2">
    <citation type="submission" date="2019-02" db="EMBL/GenBank/DDBJ databases">
        <title>'Lichenibacterium ramalinii' gen. nov. sp. nov., 'Lichenibacterium minor' gen. nov. sp. nov.</title>
        <authorList>
            <person name="Pankratov T."/>
        </authorList>
    </citation>
    <scope>NUCLEOTIDE SEQUENCE [LARGE SCALE GENOMIC DNA]</scope>
    <source>
        <strain evidence="14 15">RmlP026</strain>
    </source>
</reference>
<evidence type="ECO:0000256" key="6">
    <source>
        <dbReference type="ARBA" id="ARBA00022679"/>
    </source>
</evidence>
<name>A0A4Q2U9P0_9HYPH</name>
<feature type="transmembrane region" description="Helical" evidence="11">
    <location>
        <begin position="325"/>
        <end position="344"/>
    </location>
</feature>
<dbReference type="FunFam" id="1.10.357.140:FF:000008">
    <property type="entry name" value="4-hydroxybenzoate octaprenyltransferase"/>
    <property type="match status" value="1"/>
</dbReference>
<sequence>MRCPHDRSPVPFASHDGPPGRRGPGWRGRGVAARAGGGLGRLQRRHGRPGGEAGFGQRHARPEQEGARRQARPRVGLPAAEGAGRRAGRHGVLHEDQQGLVRPARPDRVAGRRRAGADQRLRREGLRHDRQDEADAGRAGHRGRPAAAGSDPRAEASRRPAVSEGAGRPAPPRRIADDLPDAALRRWPAAVRPYAQLARWDRPIGWQLLLAPCWWGTALVADAVHSSPDVTHLALFAVGAVAMRGAGSTGNDIVDRDIDRAVERTRGRPLASRRVSTRQAAAFLVAQSLVGLAVLLCFDRYTVALGIAALLPVAVYPFMKRITNWPQFVLGLAFAWGALVGWSATAGSLAWPALALYAGAILWTMGYDTIYALQDIADDVGAGIGSTAIRFGRHVRGGVAALYALALVLIAAAMAGVGVGAWAWAGFACFAAHLGWQVARIRRDDTARALTLFRSNRDAGLVLFAGLAIQAWASMG</sequence>
<feature type="compositionally biased region" description="Basic and acidic residues" evidence="13">
    <location>
        <begin position="104"/>
        <end position="138"/>
    </location>
</feature>
<comment type="cofactor">
    <cofactor evidence="1 11">
        <name>Mg(2+)</name>
        <dbReference type="ChEBI" id="CHEBI:18420"/>
    </cofactor>
</comment>
<evidence type="ECO:0000256" key="12">
    <source>
        <dbReference type="NCBIfam" id="TIGR01474"/>
    </source>
</evidence>
<comment type="similarity">
    <text evidence="3 11">Belongs to the UbiA prenyltransferase family.</text>
</comment>
<dbReference type="InterPro" id="IPR000537">
    <property type="entry name" value="UbiA_prenyltransferase"/>
</dbReference>
<dbReference type="GO" id="GO:0005886">
    <property type="term" value="C:plasma membrane"/>
    <property type="evidence" value="ECO:0007669"/>
    <property type="project" value="UniProtKB-SubCell"/>
</dbReference>
<dbReference type="Gene3D" id="1.20.120.1780">
    <property type="entry name" value="UbiA prenyltransferase"/>
    <property type="match status" value="1"/>
</dbReference>
<comment type="caution">
    <text evidence="14">The sequence shown here is derived from an EMBL/GenBank/DDBJ whole genome shotgun (WGS) entry which is preliminary data.</text>
</comment>
<evidence type="ECO:0000256" key="2">
    <source>
        <dbReference type="ARBA" id="ARBA00004141"/>
    </source>
</evidence>
<feature type="transmembrane region" description="Helical" evidence="11">
    <location>
        <begin position="394"/>
        <end position="415"/>
    </location>
</feature>
<proteinExistence type="inferred from homology"/>
<evidence type="ECO:0000256" key="5">
    <source>
        <dbReference type="ARBA" id="ARBA00022519"/>
    </source>
</evidence>
<keyword evidence="9 11" id="KW-1133">Transmembrane helix</keyword>
<dbReference type="NCBIfam" id="TIGR01474">
    <property type="entry name" value="ubiA_proteo"/>
    <property type="match status" value="1"/>
</dbReference>
<dbReference type="PANTHER" id="PTHR11048">
    <property type="entry name" value="PRENYLTRANSFERASES"/>
    <property type="match status" value="1"/>
</dbReference>
<dbReference type="InterPro" id="IPR006370">
    <property type="entry name" value="HB_polyprenyltransferase-like"/>
</dbReference>
<evidence type="ECO:0000256" key="13">
    <source>
        <dbReference type="SAM" id="MobiDB-lite"/>
    </source>
</evidence>
<evidence type="ECO:0000256" key="7">
    <source>
        <dbReference type="ARBA" id="ARBA00022688"/>
    </source>
</evidence>
<reference evidence="14 15" key="1">
    <citation type="submission" date="2018-12" db="EMBL/GenBank/DDBJ databases">
        <authorList>
            <person name="Grouzdev D.S."/>
            <person name="Krutkina M.S."/>
        </authorList>
    </citation>
    <scope>NUCLEOTIDE SEQUENCE [LARGE SCALE GENOMIC DNA]</scope>
    <source>
        <strain evidence="14 15">RmlP026</strain>
    </source>
</reference>
<keyword evidence="4 11" id="KW-1003">Cell membrane</keyword>
<keyword evidence="10 11" id="KW-0472">Membrane</keyword>
<dbReference type="EC" id="2.5.1.39" evidence="11 12"/>
<dbReference type="InterPro" id="IPR044878">
    <property type="entry name" value="UbiA_sf"/>
</dbReference>
<evidence type="ECO:0000256" key="1">
    <source>
        <dbReference type="ARBA" id="ARBA00001946"/>
    </source>
</evidence>
<dbReference type="GO" id="GO:0008412">
    <property type="term" value="F:4-hydroxybenzoate polyprenyltransferase activity"/>
    <property type="evidence" value="ECO:0007669"/>
    <property type="project" value="UniProtKB-UniRule"/>
</dbReference>
<organism evidence="14 15">
    <name type="scientific">Lichenibacterium minor</name>
    <dbReference type="NCBI Taxonomy" id="2316528"/>
    <lineage>
        <taxon>Bacteria</taxon>
        <taxon>Pseudomonadati</taxon>
        <taxon>Pseudomonadota</taxon>
        <taxon>Alphaproteobacteria</taxon>
        <taxon>Hyphomicrobiales</taxon>
        <taxon>Lichenihabitantaceae</taxon>
        <taxon>Lichenibacterium</taxon>
    </lineage>
</organism>
<evidence type="ECO:0000256" key="10">
    <source>
        <dbReference type="ARBA" id="ARBA00023136"/>
    </source>
</evidence>
<keyword evidence="5 11" id="KW-0997">Cell inner membrane</keyword>
<comment type="catalytic activity">
    <reaction evidence="11">
        <text>all-trans-octaprenyl diphosphate + 4-hydroxybenzoate = 4-hydroxy-3-(all-trans-octaprenyl)benzoate + diphosphate</text>
        <dbReference type="Rhea" id="RHEA:27782"/>
        <dbReference type="ChEBI" id="CHEBI:1617"/>
        <dbReference type="ChEBI" id="CHEBI:17879"/>
        <dbReference type="ChEBI" id="CHEBI:33019"/>
        <dbReference type="ChEBI" id="CHEBI:57711"/>
        <dbReference type="EC" id="2.5.1.39"/>
    </reaction>
</comment>
<comment type="pathway">
    <text evidence="11">Cofactor biosynthesis; ubiquinone biosynthesis.</text>
</comment>
<dbReference type="PROSITE" id="PS00943">
    <property type="entry name" value="UBIA"/>
    <property type="match status" value="1"/>
</dbReference>
<evidence type="ECO:0000256" key="3">
    <source>
        <dbReference type="ARBA" id="ARBA00005985"/>
    </source>
</evidence>
<dbReference type="InterPro" id="IPR030470">
    <property type="entry name" value="UbiA_prenylTrfase_CS"/>
</dbReference>
<evidence type="ECO:0000313" key="15">
    <source>
        <dbReference type="Proteomes" id="UP000290759"/>
    </source>
</evidence>
<dbReference type="HAMAP" id="MF_01635">
    <property type="entry name" value="UbiA"/>
    <property type="match status" value="1"/>
</dbReference>
<evidence type="ECO:0000256" key="8">
    <source>
        <dbReference type="ARBA" id="ARBA00022692"/>
    </source>
</evidence>
<evidence type="ECO:0000256" key="11">
    <source>
        <dbReference type="HAMAP-Rule" id="MF_01635"/>
    </source>
</evidence>
<feature type="transmembrane region" description="Helical" evidence="11">
    <location>
        <begin position="350"/>
        <end position="373"/>
    </location>
</feature>
<keyword evidence="7 11" id="KW-0831">Ubiquinone biosynthesis</keyword>
<feature type="region of interest" description="Disordered" evidence="13">
    <location>
        <begin position="1"/>
        <end position="176"/>
    </location>
</feature>
<keyword evidence="11" id="KW-0460">Magnesium</keyword>
<dbReference type="GO" id="GO:0006744">
    <property type="term" value="P:ubiquinone biosynthetic process"/>
    <property type="evidence" value="ECO:0007669"/>
    <property type="project" value="UniProtKB-UniRule"/>
</dbReference>
<comment type="subcellular location">
    <subcellularLocation>
        <location evidence="11">Cell inner membrane</location>
        <topology evidence="11">Multi-pass membrane protein</topology>
    </subcellularLocation>
    <subcellularLocation>
        <location evidence="2">Membrane</location>
        <topology evidence="2">Multi-pass membrane protein</topology>
    </subcellularLocation>
</comment>
<feature type="transmembrane region" description="Helical" evidence="11">
    <location>
        <begin position="421"/>
        <end position="439"/>
    </location>
</feature>
<keyword evidence="15" id="KW-1185">Reference proteome</keyword>
<evidence type="ECO:0000256" key="4">
    <source>
        <dbReference type="ARBA" id="ARBA00022475"/>
    </source>
</evidence>
<dbReference type="Proteomes" id="UP000290759">
    <property type="component" value="Unassembled WGS sequence"/>
</dbReference>
<dbReference type="Gene3D" id="1.10.357.140">
    <property type="entry name" value="UbiA prenyltransferase"/>
    <property type="match status" value="1"/>
</dbReference>
<evidence type="ECO:0000256" key="9">
    <source>
        <dbReference type="ARBA" id="ARBA00022989"/>
    </source>
</evidence>
<dbReference type="FunFam" id="1.20.120.1780:FF:000001">
    <property type="entry name" value="4-hydroxybenzoate octaprenyltransferase"/>
    <property type="match status" value="1"/>
</dbReference>
<evidence type="ECO:0000313" key="14">
    <source>
        <dbReference type="EMBL" id="RYC33533.1"/>
    </source>
</evidence>
<keyword evidence="6 11" id="KW-0808">Transferase</keyword>
<accession>A0A4Q2U9P0</accession>
<dbReference type="InterPro" id="IPR039653">
    <property type="entry name" value="Prenyltransferase"/>
</dbReference>
<dbReference type="CDD" id="cd13959">
    <property type="entry name" value="PT_UbiA_COQ2"/>
    <property type="match status" value="1"/>
</dbReference>
<comment type="function">
    <text evidence="11">Catalyzes the prenylation of para-hydroxybenzoate (PHB) with an all-trans polyprenyl group. Mediates the second step in the final reaction sequence of ubiquinone-8 (UQ-8) biosynthesis, which is the condensation of the polyisoprenoid side chain with PHB, generating the first membrane-bound Q intermediate 3-octaprenyl-4-hydroxybenzoate.</text>
</comment>
<gene>
    <name evidence="11" type="primary">ubiA</name>
    <name evidence="14" type="ORF">D3273_03455</name>
</gene>
<dbReference type="EMBL" id="QYBB01000002">
    <property type="protein sequence ID" value="RYC33533.1"/>
    <property type="molecule type" value="Genomic_DNA"/>
</dbReference>
<dbReference type="AlphaFoldDB" id="A0A4Q2U9P0"/>
<dbReference type="UniPathway" id="UPA00232"/>
<dbReference type="Pfam" id="PF01040">
    <property type="entry name" value="UbiA"/>
    <property type="match status" value="1"/>
</dbReference>
<dbReference type="PANTHER" id="PTHR11048:SF28">
    <property type="entry name" value="4-HYDROXYBENZOATE POLYPRENYLTRANSFERASE, MITOCHONDRIAL"/>
    <property type="match status" value="1"/>
</dbReference>
<protein>
    <recommendedName>
        <fullName evidence="11 12">4-hydroxybenzoate octaprenyltransferase</fullName>
        <ecNumber evidence="11 12">2.5.1.39</ecNumber>
    </recommendedName>
    <alternativeName>
        <fullName evidence="11">4-HB polyprenyltransferase</fullName>
    </alternativeName>
</protein>
<feature type="transmembrane region" description="Helical" evidence="11">
    <location>
        <begin position="301"/>
        <end position="318"/>
    </location>
</feature>